<dbReference type="CDD" id="cd00405">
    <property type="entry name" value="PRAI"/>
    <property type="match status" value="1"/>
</dbReference>
<gene>
    <name evidence="9" type="ORF">S12H4_51307</name>
</gene>
<evidence type="ECO:0000313" key="9">
    <source>
        <dbReference type="EMBL" id="GAJ12962.1"/>
    </source>
</evidence>
<dbReference type="PANTHER" id="PTHR42894">
    <property type="entry name" value="N-(5'-PHOSPHORIBOSYL)ANTHRANILATE ISOMERASE"/>
    <property type="match status" value="1"/>
</dbReference>
<comment type="pathway">
    <text evidence="1">Amino-acid biosynthesis; L-tryptophan biosynthesis; L-tryptophan from chorismate: step 3/5.</text>
</comment>
<name>X1V928_9ZZZZ</name>
<evidence type="ECO:0000256" key="4">
    <source>
        <dbReference type="ARBA" id="ARBA00022605"/>
    </source>
</evidence>
<feature type="domain" description="N-(5'phosphoribosyl) anthranilate isomerase (PRAI)" evidence="8">
    <location>
        <begin position="4"/>
        <end position="209"/>
    </location>
</feature>
<keyword evidence="7" id="KW-0413">Isomerase</keyword>
<keyword evidence="6" id="KW-0057">Aromatic amino acid biosynthesis</keyword>
<evidence type="ECO:0000259" key="8">
    <source>
        <dbReference type="Pfam" id="PF00697"/>
    </source>
</evidence>
<reference evidence="9" key="1">
    <citation type="journal article" date="2014" name="Front. Microbiol.">
        <title>High frequency of phylogenetically diverse reductive dehalogenase-homologous genes in deep subseafloor sedimentary metagenomes.</title>
        <authorList>
            <person name="Kawai M."/>
            <person name="Futagami T."/>
            <person name="Toyoda A."/>
            <person name="Takaki Y."/>
            <person name="Nishi S."/>
            <person name="Hori S."/>
            <person name="Arai W."/>
            <person name="Tsubouchi T."/>
            <person name="Morono Y."/>
            <person name="Uchiyama I."/>
            <person name="Ito T."/>
            <person name="Fujiyama A."/>
            <person name="Inagaki F."/>
            <person name="Takami H."/>
        </authorList>
    </citation>
    <scope>NUCLEOTIDE SEQUENCE</scope>
    <source>
        <strain evidence="9">Expedition CK06-06</strain>
    </source>
</reference>
<dbReference type="InterPro" id="IPR011060">
    <property type="entry name" value="RibuloseP-bd_barrel"/>
</dbReference>
<dbReference type="SUPFAM" id="SSF51366">
    <property type="entry name" value="Ribulose-phoshate binding barrel"/>
    <property type="match status" value="1"/>
</dbReference>
<evidence type="ECO:0000256" key="7">
    <source>
        <dbReference type="ARBA" id="ARBA00023235"/>
    </source>
</evidence>
<evidence type="ECO:0000256" key="3">
    <source>
        <dbReference type="ARBA" id="ARBA00012572"/>
    </source>
</evidence>
<dbReference type="PANTHER" id="PTHR42894:SF1">
    <property type="entry name" value="N-(5'-PHOSPHORIBOSYL)ANTHRANILATE ISOMERASE"/>
    <property type="match status" value="1"/>
</dbReference>
<dbReference type="FunFam" id="3.20.20.70:FF:000075">
    <property type="entry name" value="Tryptophan biosynthesis protein TRP1"/>
    <property type="match status" value="1"/>
</dbReference>
<dbReference type="Pfam" id="PF00697">
    <property type="entry name" value="PRAI"/>
    <property type="match status" value="1"/>
</dbReference>
<keyword evidence="5" id="KW-0822">Tryptophan biosynthesis</keyword>
<dbReference type="InterPro" id="IPR013785">
    <property type="entry name" value="Aldolase_TIM"/>
</dbReference>
<proteinExistence type="inferred from homology"/>
<evidence type="ECO:0000256" key="2">
    <source>
        <dbReference type="ARBA" id="ARBA00007571"/>
    </source>
</evidence>
<dbReference type="Gene3D" id="3.20.20.70">
    <property type="entry name" value="Aldolase class I"/>
    <property type="match status" value="1"/>
</dbReference>
<comment type="caution">
    <text evidence="9">The sequence shown here is derived from an EMBL/GenBank/DDBJ whole genome shotgun (WGS) entry which is preliminary data.</text>
</comment>
<organism evidence="9">
    <name type="scientific">marine sediment metagenome</name>
    <dbReference type="NCBI Taxonomy" id="412755"/>
    <lineage>
        <taxon>unclassified sequences</taxon>
        <taxon>metagenomes</taxon>
        <taxon>ecological metagenomes</taxon>
    </lineage>
</organism>
<dbReference type="HAMAP" id="MF_00135">
    <property type="entry name" value="PRAI"/>
    <property type="match status" value="1"/>
</dbReference>
<dbReference type="InterPro" id="IPR001240">
    <property type="entry name" value="PRAI_dom"/>
</dbReference>
<dbReference type="EC" id="5.3.1.24" evidence="3"/>
<dbReference type="InterPro" id="IPR044643">
    <property type="entry name" value="TrpF_fam"/>
</dbReference>
<comment type="similarity">
    <text evidence="2">Belongs to the TrpF family.</text>
</comment>
<evidence type="ECO:0000256" key="6">
    <source>
        <dbReference type="ARBA" id="ARBA00023141"/>
    </source>
</evidence>
<dbReference type="EMBL" id="BARW01032413">
    <property type="protein sequence ID" value="GAJ12962.1"/>
    <property type="molecule type" value="Genomic_DNA"/>
</dbReference>
<dbReference type="GO" id="GO:0000162">
    <property type="term" value="P:L-tryptophan biosynthetic process"/>
    <property type="evidence" value="ECO:0007669"/>
    <property type="project" value="UniProtKB-UniPathway"/>
</dbReference>
<evidence type="ECO:0000256" key="5">
    <source>
        <dbReference type="ARBA" id="ARBA00022822"/>
    </source>
</evidence>
<dbReference type="GO" id="GO:0004640">
    <property type="term" value="F:phosphoribosylanthranilate isomerase activity"/>
    <property type="evidence" value="ECO:0007669"/>
    <property type="project" value="UniProtKB-EC"/>
</dbReference>
<protein>
    <recommendedName>
        <fullName evidence="3">phosphoribosylanthranilate isomerase</fullName>
        <ecNumber evidence="3">5.3.1.24</ecNumber>
    </recommendedName>
</protein>
<accession>X1V928</accession>
<evidence type="ECO:0000256" key="1">
    <source>
        <dbReference type="ARBA" id="ARBA00004664"/>
    </source>
</evidence>
<dbReference type="UniPathway" id="UPA00035">
    <property type="reaction ID" value="UER00042"/>
</dbReference>
<keyword evidence="4" id="KW-0028">Amino-acid biosynthesis</keyword>
<sequence>MTKVKICGLSEIEHALVAGKAGADFIGLVFAPSQRRISPEKALPLVEAVHTQRPSPAVVGVFVNLVAQEVNHIADYCQLDWVQLSGDESWQYCQEIKRPIIKVVHVSASRTAEKILAEIEVGCQLPLQKELICLLDSQASGTYGGTGEAFDWQLAEEVSARFPVIIAGGLTPTNISQLVKEVQPWGVDVSTGIETNGKKDNSKIKAFIKAVRKAER</sequence>
<dbReference type="AlphaFoldDB" id="X1V928"/>